<dbReference type="PANTHER" id="PTHR43124">
    <property type="entry name" value="PURINE EFFLUX PUMP PBUE"/>
    <property type="match status" value="1"/>
</dbReference>
<evidence type="ECO:0000256" key="6">
    <source>
        <dbReference type="ARBA" id="ARBA00023136"/>
    </source>
</evidence>
<evidence type="ECO:0000256" key="2">
    <source>
        <dbReference type="ARBA" id="ARBA00022448"/>
    </source>
</evidence>
<dbReference type="OrthoDB" id="9773404at2"/>
<feature type="transmembrane region" description="Helical" evidence="7">
    <location>
        <begin position="176"/>
        <end position="195"/>
    </location>
</feature>
<dbReference type="SUPFAM" id="SSF103473">
    <property type="entry name" value="MFS general substrate transporter"/>
    <property type="match status" value="1"/>
</dbReference>
<feature type="transmembrane region" description="Helical" evidence="7">
    <location>
        <begin position="258"/>
        <end position="281"/>
    </location>
</feature>
<keyword evidence="4 7" id="KW-0812">Transmembrane</keyword>
<sequence length="412" mass="45873">MKGVSYMQQETTPIHKTYWIKLVTIFTFGWLVIYAARTILNPIMGDIKQAFSLNNAQLGLIMSIFFIGYTLTQIPSGILGDKVGRKTILVPSMLIFGIFTAVTGMMPSFFLFMFAWLMVGLAQGAYYGPQYALSSEAIPEKHITLGSALINSGMAFGTSIGYFISSYTVQEFGMHWRVPFFIMGIPVLILALLMYKVIKERPKQITISNESVQEPFKFSSLFKNRNLILAYIIIFCSIYGFFMIITWLPFYLETERGISGAQVAFVASLVPWAAIPGSLFFSWLSDRLGRRRPVLIIMLPLAFIFTISIVMFNNLWVLYIALIGYGVVGKISTNPVLIAVVSANAPKHALSTSFSVYNFIGMTASILAPYLTGYLTDLTGKMATGFYLAAGLLIIGFICALLLREHNKIKVS</sequence>
<feature type="transmembrane region" description="Helical" evidence="7">
    <location>
        <begin position="143"/>
        <end position="164"/>
    </location>
</feature>
<dbReference type="EMBL" id="PZHR01000025">
    <property type="protein sequence ID" value="PTK59263.1"/>
    <property type="molecule type" value="Genomic_DNA"/>
</dbReference>
<dbReference type="Proteomes" id="UP000240400">
    <property type="component" value="Unassembled WGS sequence"/>
</dbReference>
<feature type="transmembrane region" description="Helical" evidence="7">
    <location>
        <begin position="94"/>
        <end position="122"/>
    </location>
</feature>
<dbReference type="InterPro" id="IPR036259">
    <property type="entry name" value="MFS_trans_sf"/>
</dbReference>
<evidence type="ECO:0000256" key="1">
    <source>
        <dbReference type="ARBA" id="ARBA00004651"/>
    </source>
</evidence>
<dbReference type="PANTHER" id="PTHR43124:SF3">
    <property type="entry name" value="CHLORAMPHENICOL EFFLUX PUMP RV0191"/>
    <property type="match status" value="1"/>
</dbReference>
<keyword evidence="5 7" id="KW-1133">Transmembrane helix</keyword>
<evidence type="ECO:0000256" key="4">
    <source>
        <dbReference type="ARBA" id="ARBA00022692"/>
    </source>
</evidence>
<comment type="subcellular location">
    <subcellularLocation>
        <location evidence="1">Cell membrane</location>
        <topology evidence="1">Multi-pass membrane protein</topology>
    </subcellularLocation>
</comment>
<feature type="transmembrane region" description="Helical" evidence="7">
    <location>
        <begin position="18"/>
        <end position="36"/>
    </location>
</feature>
<organism evidence="9 10">
    <name type="scientific">Staphylococcus nepalensis</name>
    <dbReference type="NCBI Taxonomy" id="214473"/>
    <lineage>
        <taxon>Bacteria</taxon>
        <taxon>Bacillati</taxon>
        <taxon>Bacillota</taxon>
        <taxon>Bacilli</taxon>
        <taxon>Bacillales</taxon>
        <taxon>Staphylococcaceae</taxon>
        <taxon>Staphylococcus</taxon>
    </lineage>
</organism>
<dbReference type="PIRSF" id="PIRSF002808">
    <property type="entry name" value="Hexose_phosphate_transp"/>
    <property type="match status" value="1"/>
</dbReference>
<proteinExistence type="predicted"/>
<evidence type="ECO:0000256" key="7">
    <source>
        <dbReference type="SAM" id="Phobius"/>
    </source>
</evidence>
<feature type="transmembrane region" description="Helical" evidence="7">
    <location>
        <begin position="354"/>
        <end position="372"/>
    </location>
</feature>
<feature type="transmembrane region" description="Helical" evidence="7">
    <location>
        <begin position="293"/>
        <end position="312"/>
    </location>
</feature>
<evidence type="ECO:0000256" key="3">
    <source>
        <dbReference type="ARBA" id="ARBA00022475"/>
    </source>
</evidence>
<name>A0A2T4SB05_9STAP</name>
<keyword evidence="6 7" id="KW-0472">Membrane</keyword>
<feature type="transmembrane region" description="Helical" evidence="7">
    <location>
        <begin position="384"/>
        <end position="403"/>
    </location>
</feature>
<evidence type="ECO:0000259" key="8">
    <source>
        <dbReference type="PROSITE" id="PS50850"/>
    </source>
</evidence>
<reference evidence="9 10" key="1">
    <citation type="journal article" date="2016" name="Front. Microbiol.">
        <title>Comprehensive Phylogenetic Analysis of Bovine Non-aureus Staphylococci Species Based on Whole-Genome Sequencing.</title>
        <authorList>
            <person name="Naushad S."/>
            <person name="Barkema H.W."/>
            <person name="Luby C."/>
            <person name="Condas L.A."/>
            <person name="Nobrega D.B."/>
            <person name="Carson D.A."/>
            <person name="De Buck J."/>
        </authorList>
    </citation>
    <scope>NUCLEOTIDE SEQUENCE [LARGE SCALE GENOMIC DNA]</scope>
    <source>
        <strain evidence="9 10">SNUC 4337</strain>
    </source>
</reference>
<dbReference type="AlphaFoldDB" id="A0A2T4SB05"/>
<dbReference type="PROSITE" id="PS50850">
    <property type="entry name" value="MFS"/>
    <property type="match status" value="1"/>
</dbReference>
<feature type="domain" description="Major facilitator superfamily (MFS) profile" evidence="8">
    <location>
        <begin position="22"/>
        <end position="408"/>
    </location>
</feature>
<comment type="caution">
    <text evidence="9">The sequence shown here is derived from an EMBL/GenBank/DDBJ whole genome shotgun (WGS) entry which is preliminary data.</text>
</comment>
<feature type="transmembrane region" description="Helical" evidence="7">
    <location>
        <begin position="227"/>
        <end position="252"/>
    </location>
</feature>
<feature type="transmembrane region" description="Helical" evidence="7">
    <location>
        <begin position="56"/>
        <end position="74"/>
    </location>
</feature>
<dbReference type="InterPro" id="IPR020846">
    <property type="entry name" value="MFS_dom"/>
</dbReference>
<dbReference type="GO" id="GO:0005886">
    <property type="term" value="C:plasma membrane"/>
    <property type="evidence" value="ECO:0007669"/>
    <property type="project" value="UniProtKB-SubCell"/>
</dbReference>
<accession>A0A2T4SB05</accession>
<dbReference type="Pfam" id="PF07690">
    <property type="entry name" value="MFS_1"/>
    <property type="match status" value="1"/>
</dbReference>
<keyword evidence="2" id="KW-0813">Transport</keyword>
<protein>
    <submittedName>
        <fullName evidence="9">MFS transporter</fullName>
    </submittedName>
</protein>
<evidence type="ECO:0000256" key="5">
    <source>
        <dbReference type="ARBA" id="ARBA00022989"/>
    </source>
</evidence>
<dbReference type="Gene3D" id="1.20.1250.20">
    <property type="entry name" value="MFS general substrate transporter like domains"/>
    <property type="match status" value="2"/>
</dbReference>
<evidence type="ECO:0000313" key="10">
    <source>
        <dbReference type="Proteomes" id="UP000240400"/>
    </source>
</evidence>
<dbReference type="InterPro" id="IPR050189">
    <property type="entry name" value="MFS_Efflux_Transporters"/>
</dbReference>
<keyword evidence="3" id="KW-1003">Cell membrane</keyword>
<evidence type="ECO:0000313" key="9">
    <source>
        <dbReference type="EMBL" id="PTK59263.1"/>
    </source>
</evidence>
<dbReference type="InterPro" id="IPR011701">
    <property type="entry name" value="MFS"/>
</dbReference>
<dbReference type="InterPro" id="IPR000849">
    <property type="entry name" value="Sugar_P_transporter"/>
</dbReference>
<gene>
    <name evidence="9" type="ORF">BUZ61_06290</name>
</gene>
<feature type="transmembrane region" description="Helical" evidence="7">
    <location>
        <begin position="318"/>
        <end position="342"/>
    </location>
</feature>
<dbReference type="GO" id="GO:0022857">
    <property type="term" value="F:transmembrane transporter activity"/>
    <property type="evidence" value="ECO:0007669"/>
    <property type="project" value="InterPro"/>
</dbReference>